<gene>
    <name evidence="1" type="ORF">O181_010057</name>
</gene>
<dbReference type="Proteomes" id="UP000765509">
    <property type="component" value="Unassembled WGS sequence"/>
</dbReference>
<sequence length="244" mass="27358">MPIQHSPPARQTRSHTRENLASIWVTSFLRQDDVNCHRCHMRMSLKAQTHFHTMRNVWVITPHGATQHMLLHQDPTPDETPTLPPHLRPHHSLRFRTPASSSPCIKILKLPRALNRCASDATNHPYACIVPAQHASDTAYHPYACIVPSRHASNATYHPYARSALPTCLQCFLPSLRLQCPPNMPLTLLTILTLAVPSQHASDTTYHPYACSALPTCLQCCLPSLRSYSALPTCLPCCLPYLRS</sequence>
<comment type="caution">
    <text evidence="1">The sequence shown here is derived from an EMBL/GenBank/DDBJ whole genome shotgun (WGS) entry which is preliminary data.</text>
</comment>
<reference evidence="1" key="1">
    <citation type="submission" date="2021-03" db="EMBL/GenBank/DDBJ databases">
        <title>Draft genome sequence of rust myrtle Austropuccinia psidii MF-1, a brazilian biotype.</title>
        <authorList>
            <person name="Quecine M.C."/>
            <person name="Pachon D.M.R."/>
            <person name="Bonatelli M.L."/>
            <person name="Correr F.H."/>
            <person name="Franceschini L.M."/>
            <person name="Leite T.F."/>
            <person name="Margarido G.R.A."/>
            <person name="Almeida C.A."/>
            <person name="Ferrarezi J.A."/>
            <person name="Labate C.A."/>
        </authorList>
    </citation>
    <scope>NUCLEOTIDE SEQUENCE</scope>
    <source>
        <strain evidence="1">MF-1</strain>
    </source>
</reference>
<dbReference type="AlphaFoldDB" id="A0A9Q3BSZ6"/>
<organism evidence="1 2">
    <name type="scientific">Austropuccinia psidii MF-1</name>
    <dbReference type="NCBI Taxonomy" id="1389203"/>
    <lineage>
        <taxon>Eukaryota</taxon>
        <taxon>Fungi</taxon>
        <taxon>Dikarya</taxon>
        <taxon>Basidiomycota</taxon>
        <taxon>Pucciniomycotina</taxon>
        <taxon>Pucciniomycetes</taxon>
        <taxon>Pucciniales</taxon>
        <taxon>Sphaerophragmiaceae</taxon>
        <taxon>Austropuccinia</taxon>
    </lineage>
</organism>
<keyword evidence="2" id="KW-1185">Reference proteome</keyword>
<accession>A0A9Q3BSZ6</accession>
<name>A0A9Q3BSZ6_9BASI</name>
<proteinExistence type="predicted"/>
<evidence type="ECO:0000313" key="1">
    <source>
        <dbReference type="EMBL" id="MBW0470342.1"/>
    </source>
</evidence>
<protein>
    <submittedName>
        <fullName evidence="1">Uncharacterized protein</fullName>
    </submittedName>
</protein>
<dbReference type="EMBL" id="AVOT02002434">
    <property type="protein sequence ID" value="MBW0470342.1"/>
    <property type="molecule type" value="Genomic_DNA"/>
</dbReference>
<evidence type="ECO:0000313" key="2">
    <source>
        <dbReference type="Proteomes" id="UP000765509"/>
    </source>
</evidence>